<feature type="region of interest" description="Disordered" evidence="1">
    <location>
        <begin position="1"/>
        <end position="34"/>
    </location>
</feature>
<name>A0AAJ8DXP5_ASPNG</name>
<feature type="compositionally biased region" description="Polar residues" evidence="1">
    <location>
        <begin position="21"/>
        <end position="34"/>
    </location>
</feature>
<dbReference type="AlphaFoldDB" id="A0AAJ8DXP5"/>
<accession>A0AAJ8DXP5</accession>
<reference evidence="2" key="2">
    <citation type="submission" date="2025-08" db="UniProtKB">
        <authorList>
            <consortium name="RefSeq"/>
        </authorList>
    </citation>
    <scope>IDENTIFICATION</scope>
</reference>
<sequence length="199" mass="21781">MAMDKDRNQPRLLPHGENVAKTASNGPRWQATNDSGARKILDPTKRGLAYATSEAAPKSIHRPSALRIPDRLLIPLPPSLTKVCLCVRSLAGDTWYMVHILLVLRWWMVGDALSGASLPVESLQMEEDNNLAATLLLKTCIYLGVFSVHCKGKTSLHTASLSLSSTCLPRFVERAPLTTVLIGILPSPAPILIPFRPDR</sequence>
<dbReference type="KEGG" id="ang:An11g09290"/>
<proteinExistence type="predicted"/>
<gene>
    <name evidence="2" type="ORF">An11g09290</name>
</gene>
<reference evidence="2" key="1">
    <citation type="submission" date="2025-02" db="EMBL/GenBank/DDBJ databases">
        <authorList>
            <consortium name="NCBI Genome Project"/>
        </authorList>
    </citation>
    <scope>NUCLEOTIDE SEQUENCE</scope>
</reference>
<dbReference type="GeneID" id="84592405"/>
<dbReference type="VEuPathDB" id="FungiDB:An11g09290"/>
<organism evidence="2">
    <name type="scientific">Aspergillus niger</name>
    <dbReference type="NCBI Taxonomy" id="5061"/>
    <lineage>
        <taxon>Eukaryota</taxon>
        <taxon>Fungi</taxon>
        <taxon>Dikarya</taxon>
        <taxon>Ascomycota</taxon>
        <taxon>Pezizomycotina</taxon>
        <taxon>Eurotiomycetes</taxon>
        <taxon>Eurotiomycetidae</taxon>
        <taxon>Eurotiales</taxon>
        <taxon>Aspergillaceae</taxon>
        <taxon>Aspergillus</taxon>
        <taxon>Aspergillus subgen. Circumdati</taxon>
    </lineage>
</organism>
<protein>
    <submittedName>
        <fullName evidence="2">Uncharacterized protein</fullName>
    </submittedName>
</protein>
<dbReference type="RefSeq" id="XP_059599542.1">
    <property type="nucleotide sequence ID" value="XM_059750503.1"/>
</dbReference>
<evidence type="ECO:0000256" key="1">
    <source>
        <dbReference type="SAM" id="MobiDB-lite"/>
    </source>
</evidence>
<evidence type="ECO:0000313" key="2">
    <source>
        <dbReference type="RefSeq" id="XP_059599542.1"/>
    </source>
</evidence>